<keyword evidence="1" id="KW-1133">Transmembrane helix</keyword>
<keyword evidence="1" id="KW-0812">Transmembrane</keyword>
<dbReference type="RefSeq" id="WP_180679821.1">
    <property type="nucleotide sequence ID" value="NZ_JACCKA010000088.1"/>
</dbReference>
<gene>
    <name evidence="2" type="ORF">H0E84_16875</name>
</gene>
<name>A0A853JH31_9GAMM</name>
<organism evidence="2 3">
    <name type="scientific">Luteimonas salinisoli</name>
    <dbReference type="NCBI Taxonomy" id="2752307"/>
    <lineage>
        <taxon>Bacteria</taxon>
        <taxon>Pseudomonadati</taxon>
        <taxon>Pseudomonadota</taxon>
        <taxon>Gammaproteobacteria</taxon>
        <taxon>Lysobacterales</taxon>
        <taxon>Lysobacteraceae</taxon>
        <taxon>Luteimonas</taxon>
    </lineage>
</organism>
<dbReference type="Pfam" id="PF14559">
    <property type="entry name" value="TPR_19"/>
    <property type="match status" value="1"/>
</dbReference>
<dbReference type="Proteomes" id="UP000578091">
    <property type="component" value="Unassembled WGS sequence"/>
</dbReference>
<dbReference type="AlphaFoldDB" id="A0A853JH31"/>
<evidence type="ECO:0000313" key="3">
    <source>
        <dbReference type="Proteomes" id="UP000578091"/>
    </source>
</evidence>
<protein>
    <submittedName>
        <fullName evidence="2">Tetratricopeptide repeat protein</fullName>
    </submittedName>
</protein>
<evidence type="ECO:0000313" key="2">
    <source>
        <dbReference type="EMBL" id="NZA28054.1"/>
    </source>
</evidence>
<keyword evidence="3" id="KW-1185">Reference proteome</keyword>
<dbReference type="PIRSF" id="PIRSF030959">
    <property type="entry name" value="UCP030959"/>
    <property type="match status" value="1"/>
</dbReference>
<reference evidence="2 3" key="1">
    <citation type="submission" date="2020-07" db="EMBL/GenBank/DDBJ databases">
        <title>Luteimonas sp. SJ-92.</title>
        <authorList>
            <person name="Huang X.-X."/>
            <person name="Xu L."/>
            <person name="Sun J.-Q."/>
        </authorList>
    </citation>
    <scope>NUCLEOTIDE SEQUENCE [LARGE SCALE GENOMIC DNA]</scope>
    <source>
        <strain evidence="2 3">SJ-92</strain>
    </source>
</reference>
<feature type="transmembrane region" description="Helical" evidence="1">
    <location>
        <begin position="26"/>
        <end position="46"/>
    </location>
</feature>
<keyword evidence="1" id="KW-0472">Membrane</keyword>
<accession>A0A853JH31</accession>
<dbReference type="SUPFAM" id="SSF48452">
    <property type="entry name" value="TPR-like"/>
    <property type="match status" value="1"/>
</dbReference>
<dbReference type="InterPro" id="IPR011990">
    <property type="entry name" value="TPR-like_helical_dom_sf"/>
</dbReference>
<dbReference type="InterPro" id="IPR014562">
    <property type="entry name" value="UCP030959_TPR_rpt-cont"/>
</dbReference>
<evidence type="ECO:0000256" key="1">
    <source>
        <dbReference type="SAM" id="Phobius"/>
    </source>
</evidence>
<sequence length="244" mass="27073">MSPILLFSILLQIGCAVHVVRTGRPLYWVFILLIGSYIAVAIYLVAEVLPGTGGGRVRPVIRGLHDRIDPERGKRQAARQLELADTGDNRRRLAEQSLAAGDYQQASELYRSALRGIYATDPYLMLGLAKAQFALELPHEARKTLDGLIAANPDFRSSDGHLLYARAVEASGDVAAALHEYEALAPGYPGEEARVRHGLLLKRTGDRDAAAELFRETLKRAETSPPYYRREQREWIAIAERELG</sequence>
<dbReference type="EMBL" id="JACCKA010000088">
    <property type="protein sequence ID" value="NZA28054.1"/>
    <property type="molecule type" value="Genomic_DNA"/>
</dbReference>
<dbReference type="Gene3D" id="1.25.40.10">
    <property type="entry name" value="Tetratricopeptide repeat domain"/>
    <property type="match status" value="1"/>
</dbReference>
<comment type="caution">
    <text evidence="2">The sequence shown here is derived from an EMBL/GenBank/DDBJ whole genome shotgun (WGS) entry which is preliminary data.</text>
</comment>
<proteinExistence type="predicted"/>